<feature type="domain" description="C2H2-type" evidence="7">
    <location>
        <begin position="462"/>
        <end position="489"/>
    </location>
</feature>
<evidence type="ECO:0000256" key="5">
    <source>
        <dbReference type="PROSITE-ProRule" id="PRU00042"/>
    </source>
</evidence>
<dbReference type="GO" id="GO:0005634">
    <property type="term" value="C:nucleus"/>
    <property type="evidence" value="ECO:0007669"/>
    <property type="project" value="UniProtKB-ARBA"/>
</dbReference>
<dbReference type="Pfam" id="PF23561">
    <property type="entry name" value="zf-C2H2_15"/>
    <property type="match status" value="1"/>
</dbReference>
<dbReference type="AlphaFoldDB" id="A0A1R1XAD1"/>
<keyword evidence="9" id="KW-1185">Reference proteome</keyword>
<dbReference type="GO" id="GO:0045944">
    <property type="term" value="P:positive regulation of transcription by RNA polymerase II"/>
    <property type="evidence" value="ECO:0007669"/>
    <property type="project" value="UniProtKB-ARBA"/>
</dbReference>
<dbReference type="FunFam" id="3.30.160.60:FF:000125">
    <property type="entry name" value="Putative zinc finger protein 143"/>
    <property type="match status" value="2"/>
</dbReference>
<feature type="domain" description="C2H2-type" evidence="7">
    <location>
        <begin position="550"/>
        <end position="575"/>
    </location>
</feature>
<dbReference type="EMBL" id="LSSN01004395">
    <property type="protein sequence ID" value="OMJ11587.1"/>
    <property type="molecule type" value="Genomic_DNA"/>
</dbReference>
<organism evidence="8 9">
    <name type="scientific">Smittium culicis</name>
    <dbReference type="NCBI Taxonomy" id="133412"/>
    <lineage>
        <taxon>Eukaryota</taxon>
        <taxon>Fungi</taxon>
        <taxon>Fungi incertae sedis</taxon>
        <taxon>Zoopagomycota</taxon>
        <taxon>Kickxellomycotina</taxon>
        <taxon>Harpellomycetes</taxon>
        <taxon>Harpellales</taxon>
        <taxon>Legeriomycetaceae</taxon>
        <taxon>Smittium</taxon>
    </lineage>
</organism>
<feature type="compositionally biased region" description="Low complexity" evidence="6">
    <location>
        <begin position="94"/>
        <end position="110"/>
    </location>
</feature>
<evidence type="ECO:0000256" key="3">
    <source>
        <dbReference type="ARBA" id="ARBA00022771"/>
    </source>
</evidence>
<dbReference type="Gene3D" id="3.30.160.60">
    <property type="entry name" value="Classic Zinc Finger"/>
    <property type="match status" value="5"/>
</dbReference>
<evidence type="ECO:0000313" key="9">
    <source>
        <dbReference type="Proteomes" id="UP000187283"/>
    </source>
</evidence>
<feature type="region of interest" description="Disordered" evidence="6">
    <location>
        <begin position="302"/>
        <end position="329"/>
    </location>
</feature>
<dbReference type="STRING" id="133412.A0A1R1XAD1"/>
<protein>
    <submittedName>
        <fullName evidence="8">Zinc finger protein</fullName>
    </submittedName>
</protein>
<dbReference type="PANTHER" id="PTHR19818">
    <property type="entry name" value="ZINC FINGER PROTEIN ZIC AND GLI"/>
    <property type="match status" value="1"/>
</dbReference>
<keyword evidence="3 5" id="KW-0863">Zinc-finger</keyword>
<evidence type="ECO:0000256" key="1">
    <source>
        <dbReference type="ARBA" id="ARBA00022723"/>
    </source>
</evidence>
<evidence type="ECO:0000259" key="7">
    <source>
        <dbReference type="PROSITE" id="PS50157"/>
    </source>
</evidence>
<dbReference type="FunFam" id="3.30.160.60:FF:000072">
    <property type="entry name" value="zinc finger protein 143 isoform X1"/>
    <property type="match status" value="1"/>
</dbReference>
<keyword evidence="4" id="KW-0862">Zinc</keyword>
<name>A0A1R1XAD1_9FUNG</name>
<accession>A0A1R1XAD1</accession>
<dbReference type="PROSITE" id="PS50157">
    <property type="entry name" value="ZINC_FINGER_C2H2_2"/>
    <property type="match status" value="6"/>
</dbReference>
<proteinExistence type="predicted"/>
<evidence type="ECO:0000256" key="4">
    <source>
        <dbReference type="ARBA" id="ARBA00022833"/>
    </source>
</evidence>
<dbReference type="OrthoDB" id="3437960at2759"/>
<dbReference type="InterPro" id="IPR036236">
    <property type="entry name" value="Znf_C2H2_sf"/>
</dbReference>
<dbReference type="Pfam" id="PF00096">
    <property type="entry name" value="zf-C2H2"/>
    <property type="match status" value="3"/>
</dbReference>
<evidence type="ECO:0000313" key="8">
    <source>
        <dbReference type="EMBL" id="OMJ11587.1"/>
    </source>
</evidence>
<feature type="compositionally biased region" description="Low complexity" evidence="6">
    <location>
        <begin position="315"/>
        <end position="329"/>
    </location>
</feature>
<feature type="domain" description="C2H2-type" evidence="7">
    <location>
        <begin position="490"/>
        <end position="519"/>
    </location>
</feature>
<dbReference type="PROSITE" id="PS00028">
    <property type="entry name" value="ZINC_FINGER_C2H2_1"/>
    <property type="match status" value="5"/>
</dbReference>
<feature type="domain" description="C2H2-type" evidence="7">
    <location>
        <begin position="247"/>
        <end position="277"/>
    </location>
</feature>
<dbReference type="InterPro" id="IPR050329">
    <property type="entry name" value="GLI_C2H2-zinc-finger"/>
</dbReference>
<dbReference type="GO" id="GO:0008270">
    <property type="term" value="F:zinc ion binding"/>
    <property type="evidence" value="ECO:0007669"/>
    <property type="project" value="UniProtKB-KW"/>
</dbReference>
<gene>
    <name evidence="8" type="ORF">AYI70_g9624</name>
</gene>
<feature type="domain" description="C2H2-type" evidence="7">
    <location>
        <begin position="434"/>
        <end position="461"/>
    </location>
</feature>
<feature type="region of interest" description="Disordered" evidence="6">
    <location>
        <begin position="93"/>
        <end position="132"/>
    </location>
</feature>
<evidence type="ECO:0000256" key="2">
    <source>
        <dbReference type="ARBA" id="ARBA00022737"/>
    </source>
</evidence>
<reference evidence="8 9" key="1">
    <citation type="submission" date="2017-01" db="EMBL/GenBank/DDBJ databases">
        <authorList>
            <person name="Mah S.A."/>
            <person name="Swanson W.J."/>
            <person name="Moy G.W."/>
            <person name="Vacquier V.D."/>
        </authorList>
    </citation>
    <scope>NUCLEOTIDE SEQUENCE [LARGE SCALE GENOMIC DNA]</scope>
    <source>
        <strain evidence="8 9">GSMNP</strain>
    </source>
</reference>
<keyword evidence="2" id="KW-0677">Repeat</keyword>
<dbReference type="PANTHER" id="PTHR19818:SF139">
    <property type="entry name" value="PAIR-RULE PROTEIN ODD-PAIRED"/>
    <property type="match status" value="1"/>
</dbReference>
<dbReference type="Proteomes" id="UP000187283">
    <property type="component" value="Unassembled WGS sequence"/>
</dbReference>
<dbReference type="GO" id="GO:0000981">
    <property type="term" value="F:DNA-binding transcription factor activity, RNA polymerase II-specific"/>
    <property type="evidence" value="ECO:0007669"/>
    <property type="project" value="TreeGrafter"/>
</dbReference>
<dbReference type="SUPFAM" id="SSF57667">
    <property type="entry name" value="beta-beta-alpha zinc fingers"/>
    <property type="match status" value="5"/>
</dbReference>
<comment type="caution">
    <text evidence="8">The sequence shown here is derived from an EMBL/GenBank/DDBJ whole genome shotgun (WGS) entry which is preliminary data.</text>
</comment>
<evidence type="ECO:0000256" key="6">
    <source>
        <dbReference type="SAM" id="MobiDB-lite"/>
    </source>
</evidence>
<dbReference type="InterPro" id="IPR056436">
    <property type="entry name" value="Znf-C2H2_ZIC1-5/GLI1-3-like"/>
</dbReference>
<feature type="compositionally biased region" description="Basic and acidic residues" evidence="6">
    <location>
        <begin position="112"/>
        <end position="121"/>
    </location>
</feature>
<keyword evidence="1" id="KW-0479">Metal-binding</keyword>
<dbReference type="InterPro" id="IPR013087">
    <property type="entry name" value="Znf_C2H2_type"/>
</dbReference>
<dbReference type="FunFam" id="3.30.160.60:FF:000446">
    <property type="entry name" value="Zinc finger protein"/>
    <property type="match status" value="1"/>
</dbReference>
<dbReference type="SMART" id="SM00355">
    <property type="entry name" value="ZnF_C2H2"/>
    <property type="match status" value="8"/>
</dbReference>
<sequence length="575" mass="65380">MLAKMVLHNTNNTDLFEIDLPPLKSTSQNYIDSHELPSLESLGFNRDFKDLKFCCTCLHNFQQNIKSKSYFNTHYIPNSHSLVKSPPTFNYSDSRNSVNLPSSLPNSSISNHRKDDHDSSKHSHFSFSNSEISPPPKFYKKSSCSFDFDQLHKSIPIPSKSPSNSKNTNSISYFDRFSTKLSLSPPNNNAQYNGSSVPRNTSCNSLKHKYLNDHSSLPKKFKYDSDSEQDHRSISISSLIDSPQTTHLCQWLQCNREFNCAEDLLFHLYKLHVDDAITCPDKADQLLKLILDIVSQAGDVSVLNDRPSDPTSSPISVHSNHSIDSSNSNSAPGYNTLNNFNISSKPAHDSDSFSNLLANSADQEFKCEWTKCSESKSNSLDLIKHVMSKHMKKQEFKCEWIGCGNISNSLVGITNHISDLHIGFGKKEYICYWSSCKRSLKPFTQRQRIIRHIQMHTGFKPYVCESCDKRFLEVHIKDQHVRTHTGERPFFCKMVGCNKNFATSSALKIHTRTHTGERPYTCSFVGCNKRFAESSNLVKHVRVHTGERPFMCSQPSCSKAFSRPDQLSRHVKIHK</sequence>
<dbReference type="GO" id="GO:0000978">
    <property type="term" value="F:RNA polymerase II cis-regulatory region sequence-specific DNA binding"/>
    <property type="evidence" value="ECO:0007669"/>
    <property type="project" value="UniProtKB-ARBA"/>
</dbReference>
<feature type="domain" description="C2H2-type" evidence="7">
    <location>
        <begin position="520"/>
        <end position="549"/>
    </location>
</feature>